<feature type="transmembrane region" description="Helical" evidence="7">
    <location>
        <begin position="284"/>
        <end position="310"/>
    </location>
</feature>
<keyword evidence="2 7" id="KW-0813">Transport</keyword>
<comment type="caution">
    <text evidence="9">The sequence shown here is derived from an EMBL/GenBank/DDBJ whole genome shotgun (WGS) entry which is preliminary data.</text>
</comment>
<dbReference type="PROSITE" id="PS50928">
    <property type="entry name" value="ABC_TM1"/>
    <property type="match status" value="1"/>
</dbReference>
<dbReference type="Pfam" id="PF19300">
    <property type="entry name" value="BPD_transp_1_N"/>
    <property type="match status" value="1"/>
</dbReference>
<sequence>MLRYIVKRLALMIPMLFTVALLTFFLLRVIPGDIVEVKLRADGGNVSQEVIERERVRLGLDKPLVVQFGDWMKGIVTFDYGTSMWTGQPISREIGIRLGLSMQVAVMAAIVAVLIAVPLGTVSALFRDSWIDYLVRIVTIAGLAVPSFWLGMLIILGLLSLFNWSPPVTYTSFFTDPIANLSQLIWPALAVGYRYAAVVARMLRSSVLEALQEDYIRTARAKGVFERLVIVRHTLPNALLPAITVIGLELAFLMGGLVVTEQVFNLNGIGRLFVEAVTRNDFTLIQTLVMMIAVMFAVVNLIVDLLYGVLDPRVTNQ</sequence>
<feature type="transmembrane region" description="Helical" evidence="7">
    <location>
        <begin position="133"/>
        <end position="164"/>
    </location>
</feature>
<comment type="similarity">
    <text evidence="7">Belongs to the binding-protein-dependent transport system permease family.</text>
</comment>
<dbReference type="SUPFAM" id="SSF161098">
    <property type="entry name" value="MetI-like"/>
    <property type="match status" value="1"/>
</dbReference>
<evidence type="ECO:0000313" key="9">
    <source>
        <dbReference type="EMBL" id="MFC5293536.1"/>
    </source>
</evidence>
<protein>
    <submittedName>
        <fullName evidence="9">ABC transporter permease</fullName>
    </submittedName>
</protein>
<proteinExistence type="inferred from homology"/>
<feature type="transmembrane region" description="Helical" evidence="7">
    <location>
        <begin position="104"/>
        <end position="126"/>
    </location>
</feature>
<dbReference type="RefSeq" id="WP_158443932.1">
    <property type="nucleotide sequence ID" value="NZ_JAOAOS010000013.1"/>
</dbReference>
<dbReference type="EMBL" id="JBHSLI010000004">
    <property type="protein sequence ID" value="MFC5293536.1"/>
    <property type="molecule type" value="Genomic_DNA"/>
</dbReference>
<organism evidence="9 10">
    <name type="scientific">Bosea minatitlanensis</name>
    <dbReference type="NCBI Taxonomy" id="128782"/>
    <lineage>
        <taxon>Bacteria</taxon>
        <taxon>Pseudomonadati</taxon>
        <taxon>Pseudomonadota</taxon>
        <taxon>Alphaproteobacteria</taxon>
        <taxon>Hyphomicrobiales</taxon>
        <taxon>Boseaceae</taxon>
        <taxon>Bosea</taxon>
    </lineage>
</organism>
<evidence type="ECO:0000256" key="3">
    <source>
        <dbReference type="ARBA" id="ARBA00022475"/>
    </source>
</evidence>
<dbReference type="PANTHER" id="PTHR43163">
    <property type="entry name" value="DIPEPTIDE TRANSPORT SYSTEM PERMEASE PROTEIN DPPB-RELATED"/>
    <property type="match status" value="1"/>
</dbReference>
<dbReference type="Pfam" id="PF00528">
    <property type="entry name" value="BPD_transp_1"/>
    <property type="match status" value="1"/>
</dbReference>
<evidence type="ECO:0000313" key="10">
    <source>
        <dbReference type="Proteomes" id="UP001595976"/>
    </source>
</evidence>
<keyword evidence="4 7" id="KW-0812">Transmembrane</keyword>
<keyword evidence="10" id="KW-1185">Reference proteome</keyword>
<evidence type="ECO:0000256" key="7">
    <source>
        <dbReference type="RuleBase" id="RU363032"/>
    </source>
</evidence>
<evidence type="ECO:0000256" key="6">
    <source>
        <dbReference type="ARBA" id="ARBA00023136"/>
    </source>
</evidence>
<feature type="domain" description="ABC transmembrane type-1" evidence="8">
    <location>
        <begin position="98"/>
        <end position="307"/>
    </location>
</feature>
<dbReference type="InterPro" id="IPR035906">
    <property type="entry name" value="MetI-like_sf"/>
</dbReference>
<dbReference type="Proteomes" id="UP001595976">
    <property type="component" value="Unassembled WGS sequence"/>
</dbReference>
<name>A0ABW0F4X5_9HYPH</name>
<evidence type="ECO:0000256" key="4">
    <source>
        <dbReference type="ARBA" id="ARBA00022692"/>
    </source>
</evidence>
<reference evidence="10" key="1">
    <citation type="journal article" date="2019" name="Int. J. Syst. Evol. Microbiol.">
        <title>The Global Catalogue of Microorganisms (GCM) 10K type strain sequencing project: providing services to taxonomists for standard genome sequencing and annotation.</title>
        <authorList>
            <consortium name="The Broad Institute Genomics Platform"/>
            <consortium name="The Broad Institute Genome Sequencing Center for Infectious Disease"/>
            <person name="Wu L."/>
            <person name="Ma J."/>
        </authorList>
    </citation>
    <scope>NUCLEOTIDE SEQUENCE [LARGE SCALE GENOMIC DNA]</scope>
    <source>
        <strain evidence="10">CGMCC 1.15643</strain>
    </source>
</reference>
<dbReference type="InterPro" id="IPR000515">
    <property type="entry name" value="MetI-like"/>
</dbReference>
<evidence type="ECO:0000256" key="5">
    <source>
        <dbReference type="ARBA" id="ARBA00022989"/>
    </source>
</evidence>
<dbReference type="InterPro" id="IPR045621">
    <property type="entry name" value="BPD_transp_1_N"/>
</dbReference>
<evidence type="ECO:0000259" key="8">
    <source>
        <dbReference type="PROSITE" id="PS50928"/>
    </source>
</evidence>
<dbReference type="Gene3D" id="1.10.3720.10">
    <property type="entry name" value="MetI-like"/>
    <property type="match status" value="1"/>
</dbReference>
<dbReference type="CDD" id="cd06261">
    <property type="entry name" value="TM_PBP2"/>
    <property type="match status" value="1"/>
</dbReference>
<keyword evidence="3" id="KW-1003">Cell membrane</keyword>
<comment type="subcellular location">
    <subcellularLocation>
        <location evidence="1 7">Cell membrane</location>
        <topology evidence="1 7">Multi-pass membrane protein</topology>
    </subcellularLocation>
</comment>
<keyword evidence="5 7" id="KW-1133">Transmembrane helix</keyword>
<evidence type="ECO:0000256" key="1">
    <source>
        <dbReference type="ARBA" id="ARBA00004651"/>
    </source>
</evidence>
<feature type="transmembrane region" description="Helical" evidence="7">
    <location>
        <begin position="238"/>
        <end position="264"/>
    </location>
</feature>
<keyword evidence="6 7" id="KW-0472">Membrane</keyword>
<evidence type="ECO:0000256" key="2">
    <source>
        <dbReference type="ARBA" id="ARBA00022448"/>
    </source>
</evidence>
<gene>
    <name evidence="9" type="ORF">ACFPK2_11105</name>
</gene>
<dbReference type="PANTHER" id="PTHR43163:SF6">
    <property type="entry name" value="DIPEPTIDE TRANSPORT SYSTEM PERMEASE PROTEIN DPPB-RELATED"/>
    <property type="match status" value="1"/>
</dbReference>
<accession>A0ABW0F4X5</accession>